<evidence type="ECO:0000313" key="2">
    <source>
        <dbReference type="EMBL" id="GCE94828.1"/>
    </source>
</evidence>
<name>A0A5M3TA09_LIMPL</name>
<accession>A0A5M3TA09</accession>
<keyword evidence="1" id="KW-0732">Signal</keyword>
<evidence type="ECO:0000313" key="3">
    <source>
        <dbReference type="Proteomes" id="UP000326169"/>
    </source>
</evidence>
<keyword evidence="3" id="KW-1185">Reference proteome</keyword>
<reference evidence="2 3" key="1">
    <citation type="journal article" date="2019" name="J Genomics">
        <title>The Draft Genome of a Hydrogen-producing Cyanobacterium, Arthrospira platensis NIES-46.</title>
        <authorList>
            <person name="Suzuki S."/>
            <person name="Yamaguchi H."/>
            <person name="Kawachi M."/>
        </authorList>
    </citation>
    <scope>NUCLEOTIDE SEQUENCE [LARGE SCALE GENOMIC DNA]</scope>
    <source>
        <strain evidence="2 3">NIES-46</strain>
    </source>
</reference>
<dbReference type="Proteomes" id="UP000326169">
    <property type="component" value="Unassembled WGS sequence"/>
</dbReference>
<dbReference type="RefSeq" id="WP_014274456.1">
    <property type="nucleotide sequence ID" value="NZ_BIMW01000108.1"/>
</dbReference>
<dbReference type="EMBL" id="BIMW01000108">
    <property type="protein sequence ID" value="GCE94828.1"/>
    <property type="molecule type" value="Genomic_DNA"/>
</dbReference>
<sequence length="53" mass="5730">MKSTILAAFTAVTTTLAVAGYAAAFTIQRADQQFQGLINSGVFNDYIHTEYQA</sequence>
<evidence type="ECO:0000256" key="1">
    <source>
        <dbReference type="SAM" id="SignalP"/>
    </source>
</evidence>
<organism evidence="2 3">
    <name type="scientific">Limnospira platensis NIES-46</name>
    <dbReference type="NCBI Taxonomy" id="1236695"/>
    <lineage>
        <taxon>Bacteria</taxon>
        <taxon>Bacillati</taxon>
        <taxon>Cyanobacteriota</taxon>
        <taxon>Cyanophyceae</taxon>
        <taxon>Oscillatoriophycideae</taxon>
        <taxon>Oscillatoriales</taxon>
        <taxon>Sirenicapillariaceae</taxon>
        <taxon>Limnospira</taxon>
    </lineage>
</organism>
<gene>
    <name evidence="2" type="ORF">NIES46_28880</name>
</gene>
<protein>
    <submittedName>
        <fullName evidence="2">Uncharacterized protein</fullName>
    </submittedName>
</protein>
<proteinExistence type="predicted"/>
<feature type="chain" id="PRO_5046292677" evidence="1">
    <location>
        <begin position="20"/>
        <end position="53"/>
    </location>
</feature>
<dbReference type="GeneID" id="301686078"/>
<comment type="caution">
    <text evidence="2">The sequence shown here is derived from an EMBL/GenBank/DDBJ whole genome shotgun (WGS) entry which is preliminary data.</text>
</comment>
<feature type="signal peptide" evidence="1">
    <location>
        <begin position="1"/>
        <end position="19"/>
    </location>
</feature>